<keyword evidence="3" id="KW-1185">Reference proteome</keyword>
<evidence type="ECO:0008006" key="4">
    <source>
        <dbReference type="Google" id="ProtNLM"/>
    </source>
</evidence>
<dbReference type="PROSITE" id="PS51257">
    <property type="entry name" value="PROKAR_LIPOPROTEIN"/>
    <property type="match status" value="1"/>
</dbReference>
<protein>
    <recommendedName>
        <fullName evidence="4">Lipocalin-like domain-containing protein</fullName>
    </recommendedName>
</protein>
<dbReference type="EMBL" id="JAOSHN010000002">
    <property type="protein sequence ID" value="MCU7377916.1"/>
    <property type="molecule type" value="Genomic_DNA"/>
</dbReference>
<dbReference type="Proteomes" id="UP001065549">
    <property type="component" value="Unassembled WGS sequence"/>
</dbReference>
<dbReference type="RefSeq" id="WP_253019681.1">
    <property type="nucleotide sequence ID" value="NZ_JAOSHN010000002.1"/>
</dbReference>
<evidence type="ECO:0000256" key="1">
    <source>
        <dbReference type="SAM" id="SignalP"/>
    </source>
</evidence>
<name>A0A9J6QRA1_9FIRM</name>
<evidence type="ECO:0000313" key="3">
    <source>
        <dbReference type="Proteomes" id="UP001065549"/>
    </source>
</evidence>
<gene>
    <name evidence="2" type="ORF">OBO34_06065</name>
</gene>
<feature type="signal peptide" evidence="1">
    <location>
        <begin position="1"/>
        <end position="25"/>
    </location>
</feature>
<feature type="chain" id="PRO_5039894469" description="Lipocalin-like domain-containing protein" evidence="1">
    <location>
        <begin position="26"/>
        <end position="137"/>
    </location>
</feature>
<accession>A0A9J6QRA1</accession>
<sequence>MLNKKIKSKVVLLLLTAFICITITACNNSDDASKALITGTWELSSAKVADQEITRDDFLKQMNLDSFPQIIFYEDNTVSIEIFGEAKKSKWSDDGDGVYTIKDSDNSSDLQVNLENNQLLFSQSGITLVFEKQKSAD</sequence>
<keyword evidence="1" id="KW-0732">Signal</keyword>
<evidence type="ECO:0000313" key="2">
    <source>
        <dbReference type="EMBL" id="MCU7377916.1"/>
    </source>
</evidence>
<comment type="caution">
    <text evidence="2">The sequence shown here is derived from an EMBL/GenBank/DDBJ whole genome shotgun (WGS) entry which is preliminary data.</text>
</comment>
<reference evidence="2" key="1">
    <citation type="submission" date="2022-09" db="EMBL/GenBank/DDBJ databases">
        <title>Culturomic study of gut microbiota in children with autism spectrum disorder.</title>
        <authorList>
            <person name="Efimov B.A."/>
            <person name="Chaplin A.V."/>
            <person name="Sokolova S.R."/>
            <person name="Pikina A.P."/>
            <person name="Korzhanova M."/>
            <person name="Belova V."/>
            <person name="Korostin D."/>
        </authorList>
    </citation>
    <scope>NUCLEOTIDE SEQUENCE</scope>
    <source>
        <strain evidence="2">ASD5510</strain>
    </source>
</reference>
<proteinExistence type="predicted"/>
<organism evidence="2 3">
    <name type="scientific">Hominibacterium faecale</name>
    <dbReference type="NCBI Taxonomy" id="2839743"/>
    <lineage>
        <taxon>Bacteria</taxon>
        <taxon>Bacillati</taxon>
        <taxon>Bacillota</taxon>
        <taxon>Clostridia</taxon>
        <taxon>Peptostreptococcales</taxon>
        <taxon>Anaerovoracaceae</taxon>
        <taxon>Hominibacterium</taxon>
    </lineage>
</organism>
<dbReference type="AlphaFoldDB" id="A0A9J6QRA1"/>